<name>A0A0D6MKQ4_9PROT</name>
<comment type="caution">
    <text evidence="1">The sequence shown here is derived from an EMBL/GenBank/DDBJ whole genome shotgun (WGS) entry which is preliminary data.</text>
</comment>
<dbReference type="RefSeq" id="WP_048848603.1">
    <property type="nucleotide sequence ID" value="NZ_BALE01000015.1"/>
</dbReference>
<sequence length="147" mass="15819">MTLDRQAILRLIPHQGASCLIDACPEWDAQTLVATTRAHLLSDNPLRQHGRLGPIVGAEMAMQAAALHGALTAPHGGPPGYLAGLRDLDLACERLDEPAYETLRIEVFREQADQAGLIYRFTVSTEAGTRFVSGRGTVMLRASGTLS</sequence>
<keyword evidence="1" id="KW-0808">Transferase</keyword>
<dbReference type="AlphaFoldDB" id="A0A0D6MKQ4"/>
<dbReference type="STRING" id="1231623.Tasa_015_045"/>
<dbReference type="InterPro" id="IPR029069">
    <property type="entry name" value="HotDog_dom_sf"/>
</dbReference>
<dbReference type="SUPFAM" id="SSF54637">
    <property type="entry name" value="Thioesterase/thiol ester dehydrase-isomerase"/>
    <property type="match status" value="1"/>
</dbReference>
<dbReference type="Proteomes" id="UP000032679">
    <property type="component" value="Unassembled WGS sequence"/>
</dbReference>
<protein>
    <submittedName>
        <fullName evidence="1">Phosphotransferase</fullName>
    </submittedName>
</protein>
<organism evidence="1 2">
    <name type="scientific">Tanticharoenia sakaeratensis NBRC 103193</name>
    <dbReference type="NCBI Taxonomy" id="1231623"/>
    <lineage>
        <taxon>Bacteria</taxon>
        <taxon>Pseudomonadati</taxon>
        <taxon>Pseudomonadota</taxon>
        <taxon>Alphaproteobacteria</taxon>
        <taxon>Acetobacterales</taxon>
        <taxon>Acetobacteraceae</taxon>
        <taxon>Tanticharoenia</taxon>
    </lineage>
</organism>
<evidence type="ECO:0000313" key="2">
    <source>
        <dbReference type="Proteomes" id="UP000032679"/>
    </source>
</evidence>
<dbReference type="EMBL" id="BALE01000015">
    <property type="protein sequence ID" value="GAN54056.1"/>
    <property type="molecule type" value="Genomic_DNA"/>
</dbReference>
<evidence type="ECO:0000313" key="1">
    <source>
        <dbReference type="EMBL" id="GAN54056.1"/>
    </source>
</evidence>
<dbReference type="Pfam" id="PF22817">
    <property type="entry name" value="ApeP-like"/>
    <property type="match status" value="1"/>
</dbReference>
<accession>A0A0D6MKQ4</accession>
<proteinExistence type="predicted"/>
<dbReference type="OrthoDB" id="9800188at2"/>
<keyword evidence="2" id="KW-1185">Reference proteome</keyword>
<dbReference type="GO" id="GO:0016740">
    <property type="term" value="F:transferase activity"/>
    <property type="evidence" value="ECO:0007669"/>
    <property type="project" value="UniProtKB-KW"/>
</dbReference>
<dbReference type="InterPro" id="IPR016776">
    <property type="entry name" value="ApeP-like_dehydratase"/>
</dbReference>
<gene>
    <name evidence="1" type="ORF">Tasa_015_045</name>
</gene>
<reference evidence="1 2" key="1">
    <citation type="submission" date="2012-10" db="EMBL/GenBank/DDBJ databases">
        <title>Genome sequencing of Tanticharoenia sakaeratensis NBRC 103193.</title>
        <authorList>
            <person name="Azuma Y."/>
            <person name="Hadano H."/>
            <person name="Hirakawa H."/>
            <person name="Matsushita K."/>
        </authorList>
    </citation>
    <scope>NUCLEOTIDE SEQUENCE [LARGE SCALE GENOMIC DNA]</scope>
    <source>
        <strain evidence="1 2">NBRC 103193</strain>
    </source>
</reference>
<dbReference type="Gene3D" id="3.10.129.10">
    <property type="entry name" value="Hotdog Thioesterase"/>
    <property type="match status" value="1"/>
</dbReference>